<evidence type="ECO:0000313" key="1">
    <source>
        <dbReference type="EMBL" id="CCG53635.1"/>
    </source>
</evidence>
<keyword evidence="2" id="KW-1185">Reference proteome</keyword>
<dbReference type="SUPFAM" id="SSF82185">
    <property type="entry name" value="Histone H3 K4-specific methyltransferase SET7/9 N-terminal domain"/>
    <property type="match status" value="1"/>
</dbReference>
<dbReference type="EMBL" id="HE774682">
    <property type="protein sequence ID" value="CCG53635.1"/>
    <property type="molecule type" value="Genomic_DNA"/>
</dbReference>
<sequence length="127" mass="15530">MSIILNALQFLSFLPNDSKIYFKQYYENGILKEEGWLKNNKKTDYWYYYYEKGNKKEEGHYFNNKKIKWWIFYDEKQVVLKKSEYKNDELNGLTIIYKKGKIVSAEKYSSGIKIKQWNTLEEFKKDN</sequence>
<protein>
    <recommendedName>
        <fullName evidence="3">MORN repeat protein</fullName>
    </recommendedName>
</protein>
<proteinExistence type="predicted"/>
<dbReference type="HOGENOM" id="CLU_139631_0_0_10"/>
<organism evidence="1 2">
    <name type="scientific">Flavobacterium indicum (strain DSM 17447 / CIP 109464 / GPTSA100-9)</name>
    <dbReference type="NCBI Taxonomy" id="1094466"/>
    <lineage>
        <taxon>Bacteria</taxon>
        <taxon>Pseudomonadati</taxon>
        <taxon>Bacteroidota</taxon>
        <taxon>Flavobacteriia</taxon>
        <taxon>Flavobacteriales</taxon>
        <taxon>Flavobacteriaceae</taxon>
        <taxon>Flavobacterium</taxon>
    </lineage>
</organism>
<dbReference type="RefSeq" id="WP_014388754.1">
    <property type="nucleotide sequence ID" value="NC_017025.1"/>
</dbReference>
<name>H8XTQ5_FLAIG</name>
<reference evidence="1 2" key="1">
    <citation type="journal article" date="2012" name="J. Bacteriol.">
        <title>Complete Genome Sequence of Flavobacterium indicum GPSTA100-9T, Isolated from Warm Spring Water.</title>
        <authorList>
            <person name="Barbier P."/>
            <person name="Houel A."/>
            <person name="Loux V."/>
            <person name="Poulain J."/>
            <person name="Bernardet J.F."/>
            <person name="Touchon M."/>
            <person name="Duchaud E."/>
        </authorList>
    </citation>
    <scope>NUCLEOTIDE SEQUENCE [LARGE SCALE GENOMIC DNA]</scope>
    <source>
        <strain evidence="2">DSM 17447 / CIP 109464 / GPTSA100-9</strain>
    </source>
</reference>
<evidence type="ECO:0000313" key="2">
    <source>
        <dbReference type="Proteomes" id="UP000007599"/>
    </source>
</evidence>
<gene>
    <name evidence="1" type="ordered locus">KQS_08490</name>
</gene>
<reference evidence="2" key="2">
    <citation type="submission" date="2012-03" db="EMBL/GenBank/DDBJ databases">
        <title>Complete genome sequence of Flavobacterium indicum GPTSA100-9T, isolated from warm spring water.</title>
        <authorList>
            <person name="Barbier P."/>
            <person name="Houel A."/>
            <person name="Loux V."/>
            <person name="Poulain J."/>
            <person name="Bernardet J.-F."/>
            <person name="Touchon M."/>
            <person name="Duchaud E."/>
        </authorList>
    </citation>
    <scope>NUCLEOTIDE SEQUENCE [LARGE SCALE GENOMIC DNA]</scope>
    <source>
        <strain evidence="2">DSM 17447 / CIP 109464 / GPTSA100-9</strain>
    </source>
</reference>
<dbReference type="OrthoDB" id="1223552at2"/>
<dbReference type="PATRIC" id="fig|1094466.5.peg.1663"/>
<dbReference type="AlphaFoldDB" id="H8XTQ5"/>
<accession>H8XTQ5</accession>
<dbReference type="KEGG" id="fin:KQS_08490"/>
<dbReference type="Gene3D" id="3.90.930.1">
    <property type="match status" value="1"/>
</dbReference>
<dbReference type="STRING" id="1094466.KQS_08490"/>
<evidence type="ECO:0008006" key="3">
    <source>
        <dbReference type="Google" id="ProtNLM"/>
    </source>
</evidence>
<dbReference type="Proteomes" id="UP000007599">
    <property type="component" value="Chromosome I"/>
</dbReference>
<dbReference type="eggNOG" id="COG2849">
    <property type="taxonomic scope" value="Bacteria"/>
</dbReference>